<reference evidence="7 8" key="1">
    <citation type="submission" date="2024-04" db="EMBL/GenBank/DDBJ databases">
        <title>genome sequences of Mucor flavus KT1a and Helicostylum pulchrum KT1b strains isolation_sourced from the surface of a dry-aged beef.</title>
        <authorList>
            <person name="Toyotome T."/>
            <person name="Hosono M."/>
            <person name="Torimaru M."/>
            <person name="Fukuda K."/>
            <person name="Mikami N."/>
        </authorList>
    </citation>
    <scope>NUCLEOTIDE SEQUENCE [LARGE SCALE GENOMIC DNA]</scope>
    <source>
        <strain evidence="7 8">KT1b</strain>
    </source>
</reference>
<evidence type="ECO:0000259" key="6">
    <source>
        <dbReference type="PROSITE" id="PS51059"/>
    </source>
</evidence>
<evidence type="ECO:0000256" key="5">
    <source>
        <dbReference type="RuleBase" id="RU362114"/>
    </source>
</evidence>
<dbReference type="InterPro" id="IPR036616">
    <property type="entry name" value="Poly(ADP-ribose)pol_reg_dom_sf"/>
</dbReference>
<keyword evidence="1 5" id="KW-0328">Glycosyltransferase</keyword>
<keyword evidence="8" id="KW-1185">Reference proteome</keyword>
<evidence type="ECO:0000313" key="8">
    <source>
        <dbReference type="Proteomes" id="UP001476247"/>
    </source>
</evidence>
<dbReference type="SUPFAM" id="SSF47587">
    <property type="entry name" value="Domain of poly(ADP-ribose) polymerase"/>
    <property type="match status" value="1"/>
</dbReference>
<dbReference type="Proteomes" id="UP001476247">
    <property type="component" value="Unassembled WGS sequence"/>
</dbReference>
<evidence type="ECO:0000256" key="3">
    <source>
        <dbReference type="ARBA" id="ARBA00023027"/>
    </source>
</evidence>
<name>A0ABP9XR41_9FUNG</name>
<dbReference type="PROSITE" id="PS51059">
    <property type="entry name" value="PARP_CATALYTIC"/>
    <property type="match status" value="1"/>
</dbReference>
<accession>A0ABP9XR41</accession>
<dbReference type="InterPro" id="IPR012317">
    <property type="entry name" value="Poly(ADP-ribose)pol_cat_dom"/>
</dbReference>
<dbReference type="PANTHER" id="PTHR10459:SF60">
    <property type="entry name" value="POLY [ADP-RIBOSE] POLYMERASE 2"/>
    <property type="match status" value="1"/>
</dbReference>
<evidence type="ECO:0000256" key="1">
    <source>
        <dbReference type="ARBA" id="ARBA00022676"/>
    </source>
</evidence>
<sequence length="246" mass="28586">MTKTANTWEDRLTSFVQKQGRYGLLKISQHPRDVIVKDFDFLKSSIPAQLPQQVTNVMKLICNHTYLTRVYDDSHVDMPLGQFKIAQKCVDYARLLPRNDDRNQPFRNLLENYNNNFKDELSRMEDLSYVGFAANVILAAKHHLNTINPLQYAYHALNCSLRPIEPESTEYQLIHNYMQSTTTGTYELVNLLAVNRADEEQRFRPFEQEANRKLLWHGSRIGNFMGILKQGLRVSPRTSTSNVSYI</sequence>
<dbReference type="EC" id="2.4.2.-" evidence="5"/>
<comment type="catalytic activity">
    <reaction evidence="4">
        <text>NAD(+) + (ADP-D-ribosyl)n-acceptor = nicotinamide + (ADP-D-ribosyl)n+1-acceptor + H(+).</text>
        <dbReference type="EC" id="2.4.2.30"/>
    </reaction>
</comment>
<evidence type="ECO:0000256" key="4">
    <source>
        <dbReference type="ARBA" id="ARBA00033987"/>
    </source>
</evidence>
<dbReference type="Gene3D" id="3.90.228.10">
    <property type="match status" value="1"/>
</dbReference>
<dbReference type="Pfam" id="PF00644">
    <property type="entry name" value="PARP"/>
    <property type="match status" value="1"/>
</dbReference>
<keyword evidence="2 5" id="KW-0808">Transferase</keyword>
<dbReference type="PANTHER" id="PTHR10459">
    <property type="entry name" value="DNA LIGASE"/>
    <property type="match status" value="1"/>
</dbReference>
<feature type="domain" description="PARP catalytic" evidence="6">
    <location>
        <begin position="148"/>
        <end position="246"/>
    </location>
</feature>
<protein>
    <recommendedName>
        <fullName evidence="5">Poly [ADP-ribose] polymerase</fullName>
        <shortName evidence="5">PARP</shortName>
        <ecNumber evidence="5">2.4.2.-</ecNumber>
    </recommendedName>
</protein>
<evidence type="ECO:0000313" key="7">
    <source>
        <dbReference type="EMBL" id="GAA5797271.1"/>
    </source>
</evidence>
<dbReference type="SUPFAM" id="SSF56399">
    <property type="entry name" value="ADP-ribosylation"/>
    <property type="match status" value="1"/>
</dbReference>
<organism evidence="7 8">
    <name type="scientific">Helicostylum pulchrum</name>
    <dbReference type="NCBI Taxonomy" id="562976"/>
    <lineage>
        <taxon>Eukaryota</taxon>
        <taxon>Fungi</taxon>
        <taxon>Fungi incertae sedis</taxon>
        <taxon>Mucoromycota</taxon>
        <taxon>Mucoromycotina</taxon>
        <taxon>Mucoromycetes</taxon>
        <taxon>Mucorales</taxon>
        <taxon>Mucorineae</taxon>
        <taxon>Mucoraceae</taxon>
        <taxon>Helicostylum</taxon>
    </lineage>
</organism>
<gene>
    <name evidence="7" type="ORF">HPULCUR_002651</name>
</gene>
<dbReference type="InterPro" id="IPR050800">
    <property type="entry name" value="ARTD/PARP"/>
</dbReference>
<proteinExistence type="predicted"/>
<comment type="caution">
    <text evidence="7">The sequence shown here is derived from an EMBL/GenBank/DDBJ whole genome shotgun (WGS) entry which is preliminary data.</text>
</comment>
<dbReference type="EMBL" id="BAABUJ010000007">
    <property type="protein sequence ID" value="GAA5797271.1"/>
    <property type="molecule type" value="Genomic_DNA"/>
</dbReference>
<keyword evidence="3 5" id="KW-0520">NAD</keyword>
<evidence type="ECO:0000256" key="2">
    <source>
        <dbReference type="ARBA" id="ARBA00022679"/>
    </source>
</evidence>